<accession>A0AAW1UFZ6</accession>
<dbReference type="Proteomes" id="UP001431783">
    <property type="component" value="Unassembled WGS sequence"/>
</dbReference>
<dbReference type="PANTHER" id="PTHR45808">
    <property type="entry name" value="RHO GTPASE-ACTIVATING PROTEIN 68F"/>
    <property type="match status" value="1"/>
</dbReference>
<dbReference type="GO" id="GO:2001136">
    <property type="term" value="P:negative regulation of endocytic recycling"/>
    <property type="evidence" value="ECO:0007669"/>
    <property type="project" value="TreeGrafter"/>
</dbReference>
<evidence type="ECO:0008006" key="6">
    <source>
        <dbReference type="Google" id="ProtNLM"/>
    </source>
</evidence>
<sequence length="467" mass="53402">MDNKNKQPLNVNLDDEPYPSLSDYHDYEPNLEFDDSELHQSPDDIAQSIEFIEIESCATAPVEDFPEENFEDLAEACEENSYSLMYCPSYPAVDDSTTDKFADIAKYGIVDVKGDDSVGRKIIVVYACKLPPVKETNHSLLLSYLISTLDKYVEQDYSLVYFHYGLTSKNKPSLSWIVQAYKAFDRKYKKNLKALYLVHPTNFLKIVSQIFRPLISAKFGRKLNYISTLAELNDEIPLDKLDIPQEVKQHDKSLSGGSAVDPTAFGNLSIVPSLPTQQFGVYLTDIKKNYGLVIAPVVRQCVEYLDQPDALETEGIFRRSANALKVKHLKDLANLGKPLNMEDPHEAAVLLKTFLRELKEPLLTYELYDEIMQFQCWDKDELLRQVQILIMEKLPEDNYTVLKYIISFLSRVMERQDLNKMNAQNLAVVFGPNLVWSDNVSMSLVAIGPINMFTQFLLQNHNKIFMV</sequence>
<dbReference type="Pfam" id="PF00620">
    <property type="entry name" value="RhoGAP"/>
    <property type="match status" value="1"/>
</dbReference>
<evidence type="ECO:0000313" key="5">
    <source>
        <dbReference type="Proteomes" id="UP001431783"/>
    </source>
</evidence>
<feature type="compositionally biased region" description="Polar residues" evidence="1">
    <location>
        <begin position="1"/>
        <end position="10"/>
    </location>
</feature>
<protein>
    <recommendedName>
        <fullName evidence="6">Rho GTPase-activating protein 1</fullName>
    </recommendedName>
</protein>
<comment type="caution">
    <text evidence="4">The sequence shown here is derived from an EMBL/GenBank/DDBJ whole genome shotgun (WGS) entry which is preliminary data.</text>
</comment>
<feature type="domain" description="Rho-GAP" evidence="3">
    <location>
        <begin position="281"/>
        <end position="465"/>
    </location>
</feature>
<dbReference type="PROSITE" id="PS50191">
    <property type="entry name" value="CRAL_TRIO"/>
    <property type="match status" value="1"/>
</dbReference>
<feature type="region of interest" description="Disordered" evidence="1">
    <location>
        <begin position="1"/>
        <end position="29"/>
    </location>
</feature>
<keyword evidence="5" id="KW-1185">Reference proteome</keyword>
<organism evidence="4 5">
    <name type="scientific">Henosepilachna vigintioctopunctata</name>
    <dbReference type="NCBI Taxonomy" id="420089"/>
    <lineage>
        <taxon>Eukaryota</taxon>
        <taxon>Metazoa</taxon>
        <taxon>Ecdysozoa</taxon>
        <taxon>Arthropoda</taxon>
        <taxon>Hexapoda</taxon>
        <taxon>Insecta</taxon>
        <taxon>Pterygota</taxon>
        <taxon>Neoptera</taxon>
        <taxon>Endopterygota</taxon>
        <taxon>Coleoptera</taxon>
        <taxon>Polyphaga</taxon>
        <taxon>Cucujiformia</taxon>
        <taxon>Coccinelloidea</taxon>
        <taxon>Coccinellidae</taxon>
        <taxon>Epilachninae</taxon>
        <taxon>Epilachnini</taxon>
        <taxon>Henosepilachna</taxon>
    </lineage>
</organism>
<dbReference type="SMART" id="SM00324">
    <property type="entry name" value="RhoGAP"/>
    <property type="match status" value="1"/>
</dbReference>
<evidence type="ECO:0000259" key="2">
    <source>
        <dbReference type="PROSITE" id="PS50191"/>
    </source>
</evidence>
<name>A0AAW1UFZ6_9CUCU</name>
<dbReference type="Gene3D" id="1.10.555.10">
    <property type="entry name" value="Rho GTPase activation protein"/>
    <property type="match status" value="1"/>
</dbReference>
<dbReference type="CDD" id="cd00170">
    <property type="entry name" value="SEC14"/>
    <property type="match status" value="1"/>
</dbReference>
<feature type="domain" description="CRAL-TRIO" evidence="2">
    <location>
        <begin position="100"/>
        <end position="255"/>
    </location>
</feature>
<evidence type="ECO:0000313" key="4">
    <source>
        <dbReference type="EMBL" id="KAK9881618.1"/>
    </source>
</evidence>
<dbReference type="EMBL" id="JARQZJ010000069">
    <property type="protein sequence ID" value="KAK9881618.1"/>
    <property type="molecule type" value="Genomic_DNA"/>
</dbReference>
<proteinExistence type="predicted"/>
<dbReference type="SUPFAM" id="SSF52087">
    <property type="entry name" value="CRAL/TRIO domain"/>
    <property type="match status" value="1"/>
</dbReference>
<reference evidence="4 5" key="1">
    <citation type="submission" date="2023-03" db="EMBL/GenBank/DDBJ databases">
        <title>Genome insight into feeding habits of ladybird beetles.</title>
        <authorList>
            <person name="Li H.-S."/>
            <person name="Huang Y.-H."/>
            <person name="Pang H."/>
        </authorList>
    </citation>
    <scope>NUCLEOTIDE SEQUENCE [LARGE SCALE GENOMIC DNA]</scope>
    <source>
        <strain evidence="4">SYSU_2023b</strain>
        <tissue evidence="4">Whole body</tissue>
    </source>
</reference>
<dbReference type="Pfam" id="PF13716">
    <property type="entry name" value="CRAL_TRIO_2"/>
    <property type="match status" value="1"/>
</dbReference>
<dbReference type="PROSITE" id="PS50238">
    <property type="entry name" value="RHOGAP"/>
    <property type="match status" value="1"/>
</dbReference>
<dbReference type="SMART" id="SM00516">
    <property type="entry name" value="SEC14"/>
    <property type="match status" value="1"/>
</dbReference>
<dbReference type="Gene3D" id="3.40.525.10">
    <property type="entry name" value="CRAL-TRIO lipid binding domain"/>
    <property type="match status" value="1"/>
</dbReference>
<dbReference type="InterPro" id="IPR001251">
    <property type="entry name" value="CRAL-TRIO_dom"/>
</dbReference>
<evidence type="ECO:0000259" key="3">
    <source>
        <dbReference type="PROSITE" id="PS50238"/>
    </source>
</evidence>
<dbReference type="GO" id="GO:0005737">
    <property type="term" value="C:cytoplasm"/>
    <property type="evidence" value="ECO:0007669"/>
    <property type="project" value="TreeGrafter"/>
</dbReference>
<dbReference type="GO" id="GO:0007264">
    <property type="term" value="P:small GTPase-mediated signal transduction"/>
    <property type="evidence" value="ECO:0007669"/>
    <property type="project" value="TreeGrafter"/>
</dbReference>
<dbReference type="InterPro" id="IPR000198">
    <property type="entry name" value="RhoGAP_dom"/>
</dbReference>
<dbReference type="AlphaFoldDB" id="A0AAW1UFZ6"/>
<dbReference type="GO" id="GO:0005096">
    <property type="term" value="F:GTPase activator activity"/>
    <property type="evidence" value="ECO:0007669"/>
    <property type="project" value="TreeGrafter"/>
</dbReference>
<evidence type="ECO:0000256" key="1">
    <source>
        <dbReference type="SAM" id="MobiDB-lite"/>
    </source>
</evidence>
<dbReference type="InterPro" id="IPR008936">
    <property type="entry name" value="Rho_GTPase_activation_prot"/>
</dbReference>
<dbReference type="InterPro" id="IPR036865">
    <property type="entry name" value="CRAL-TRIO_dom_sf"/>
</dbReference>
<gene>
    <name evidence="4" type="ORF">WA026_016490</name>
</gene>
<dbReference type="SUPFAM" id="SSF48350">
    <property type="entry name" value="GTPase activation domain, GAP"/>
    <property type="match status" value="1"/>
</dbReference>
<dbReference type="PANTHER" id="PTHR45808:SF2">
    <property type="entry name" value="RHO GTPASE-ACTIVATING PROTEIN 68F"/>
    <property type="match status" value="1"/>
</dbReference>